<dbReference type="RefSeq" id="WP_158766855.1">
    <property type="nucleotide sequence ID" value="NZ_CP047045.1"/>
</dbReference>
<dbReference type="PROSITE" id="PS51186">
    <property type="entry name" value="GNAT"/>
    <property type="match status" value="1"/>
</dbReference>
<evidence type="ECO:0000259" key="1">
    <source>
        <dbReference type="PROSITE" id="PS51186"/>
    </source>
</evidence>
<protein>
    <recommendedName>
        <fullName evidence="1">N-acetyltransferase domain-containing protein</fullName>
    </recommendedName>
</protein>
<dbReference type="GO" id="GO:0016747">
    <property type="term" value="F:acyltransferase activity, transferring groups other than amino-acyl groups"/>
    <property type="evidence" value="ECO:0007669"/>
    <property type="project" value="InterPro"/>
</dbReference>
<dbReference type="SUPFAM" id="SSF55729">
    <property type="entry name" value="Acyl-CoA N-acyltransferases (Nat)"/>
    <property type="match status" value="1"/>
</dbReference>
<organism evidence="2 3">
    <name type="scientific">Terricaulis silvestris</name>
    <dbReference type="NCBI Taxonomy" id="2686094"/>
    <lineage>
        <taxon>Bacteria</taxon>
        <taxon>Pseudomonadati</taxon>
        <taxon>Pseudomonadota</taxon>
        <taxon>Alphaproteobacteria</taxon>
        <taxon>Caulobacterales</taxon>
        <taxon>Caulobacteraceae</taxon>
        <taxon>Terricaulis</taxon>
    </lineage>
</organism>
<evidence type="ECO:0000313" key="3">
    <source>
        <dbReference type="Proteomes" id="UP000431269"/>
    </source>
</evidence>
<dbReference type="PANTHER" id="PTHR43792:SF16">
    <property type="entry name" value="N-ACETYLTRANSFERASE DOMAIN-CONTAINING PROTEIN"/>
    <property type="match status" value="1"/>
</dbReference>
<dbReference type="EMBL" id="CP047045">
    <property type="protein sequence ID" value="QGZ96039.1"/>
    <property type="molecule type" value="Genomic_DNA"/>
</dbReference>
<keyword evidence="3" id="KW-1185">Reference proteome</keyword>
<dbReference type="InterPro" id="IPR051531">
    <property type="entry name" value="N-acetyltransferase"/>
</dbReference>
<dbReference type="Gene3D" id="3.40.630.30">
    <property type="match status" value="1"/>
</dbReference>
<dbReference type="KEGG" id="tsv:DSM104635_02895"/>
<dbReference type="PANTHER" id="PTHR43792">
    <property type="entry name" value="GNAT FAMILY, PUTATIVE (AFU_ORTHOLOGUE AFUA_3G00765)-RELATED-RELATED"/>
    <property type="match status" value="1"/>
</dbReference>
<accession>A0A6I6MMX6</accession>
<name>A0A6I6MMX6_9CAUL</name>
<dbReference type="Proteomes" id="UP000431269">
    <property type="component" value="Chromosome"/>
</dbReference>
<evidence type="ECO:0000313" key="2">
    <source>
        <dbReference type="EMBL" id="QGZ96039.1"/>
    </source>
</evidence>
<sequence length="172" mass="19440">MTIPMIETARLRLRAHELPDFEKSAAMWGDENVTRFIGGKPSSREDSWRRFVSFRGSWALLGHGYWLIEEKATGAYVGDAGFGTFKRDVGAHDFDAPEQGWALSPAMQGKGYATEACQAQIAWAEKHFDRTDFVCLIAPQNPPSIRVAERLGYREFARTDYKGEPSILLRRP</sequence>
<dbReference type="AlphaFoldDB" id="A0A6I6MMX6"/>
<proteinExistence type="predicted"/>
<reference evidence="3" key="1">
    <citation type="submission" date="2019-12" db="EMBL/GenBank/DDBJ databases">
        <title>Complete genome of Terracaulis silvestris 0127_4.</title>
        <authorList>
            <person name="Vieira S."/>
            <person name="Riedel T."/>
            <person name="Sproer C."/>
            <person name="Pascual J."/>
            <person name="Boedeker C."/>
            <person name="Overmann J."/>
        </authorList>
    </citation>
    <scope>NUCLEOTIDE SEQUENCE [LARGE SCALE GENOMIC DNA]</scope>
    <source>
        <strain evidence="3">0127_4</strain>
    </source>
</reference>
<dbReference type="InterPro" id="IPR000182">
    <property type="entry name" value="GNAT_dom"/>
</dbReference>
<gene>
    <name evidence="2" type="ORF">DSM104635_02895</name>
</gene>
<dbReference type="Pfam" id="PF13302">
    <property type="entry name" value="Acetyltransf_3"/>
    <property type="match status" value="1"/>
</dbReference>
<feature type="domain" description="N-acetyltransferase" evidence="1">
    <location>
        <begin position="11"/>
        <end position="172"/>
    </location>
</feature>
<dbReference type="InterPro" id="IPR016181">
    <property type="entry name" value="Acyl_CoA_acyltransferase"/>
</dbReference>